<keyword evidence="6 8" id="KW-0472">Membrane</keyword>
<dbReference type="InterPro" id="IPR050524">
    <property type="entry name" value="APC_YAT"/>
</dbReference>
<feature type="transmembrane region" description="Helical" evidence="8">
    <location>
        <begin position="456"/>
        <end position="482"/>
    </location>
</feature>
<feature type="transmembrane region" description="Helical" evidence="8">
    <location>
        <begin position="380"/>
        <end position="402"/>
    </location>
</feature>
<feature type="region of interest" description="Disordered" evidence="7">
    <location>
        <begin position="1"/>
        <end position="25"/>
    </location>
</feature>
<dbReference type="OrthoDB" id="10062876at2759"/>
<feature type="transmembrane region" description="Helical" evidence="8">
    <location>
        <begin position="53"/>
        <end position="70"/>
    </location>
</feature>
<feature type="transmembrane region" description="Helical" evidence="8">
    <location>
        <begin position="488"/>
        <end position="508"/>
    </location>
</feature>
<dbReference type="Pfam" id="PF00324">
    <property type="entry name" value="AA_permease"/>
    <property type="match status" value="1"/>
</dbReference>
<dbReference type="GO" id="GO:0015171">
    <property type="term" value="F:amino acid transmembrane transporter activity"/>
    <property type="evidence" value="ECO:0007669"/>
    <property type="project" value="TreeGrafter"/>
</dbReference>
<dbReference type="InterPro" id="IPR004841">
    <property type="entry name" value="AA-permease/SLC12A_dom"/>
</dbReference>
<organism evidence="10 11">
    <name type="scientific">Delitschia confertaspora ATCC 74209</name>
    <dbReference type="NCBI Taxonomy" id="1513339"/>
    <lineage>
        <taxon>Eukaryota</taxon>
        <taxon>Fungi</taxon>
        <taxon>Dikarya</taxon>
        <taxon>Ascomycota</taxon>
        <taxon>Pezizomycotina</taxon>
        <taxon>Dothideomycetes</taxon>
        <taxon>Pleosporomycetidae</taxon>
        <taxon>Pleosporales</taxon>
        <taxon>Delitschiaceae</taxon>
        <taxon>Delitschia</taxon>
    </lineage>
</organism>
<evidence type="ECO:0000256" key="1">
    <source>
        <dbReference type="ARBA" id="ARBA00004141"/>
    </source>
</evidence>
<dbReference type="PROSITE" id="PS00218">
    <property type="entry name" value="AMINO_ACID_PERMEASE_1"/>
    <property type="match status" value="1"/>
</dbReference>
<dbReference type="PANTHER" id="PTHR43341:SF15">
    <property type="entry name" value="GENERAL AMINO ACID PERMEASE AGP2"/>
    <property type="match status" value="1"/>
</dbReference>
<dbReference type="Gene3D" id="1.20.1740.10">
    <property type="entry name" value="Amino acid/polyamine transporter I"/>
    <property type="match status" value="1"/>
</dbReference>
<evidence type="ECO:0000256" key="8">
    <source>
        <dbReference type="SAM" id="Phobius"/>
    </source>
</evidence>
<evidence type="ECO:0000256" key="7">
    <source>
        <dbReference type="SAM" id="MobiDB-lite"/>
    </source>
</evidence>
<feature type="transmembrane region" description="Helical" evidence="8">
    <location>
        <begin position="339"/>
        <end position="359"/>
    </location>
</feature>
<dbReference type="FunFam" id="1.20.1740.10:FF:000006">
    <property type="entry name" value="General amino acid permease"/>
    <property type="match status" value="1"/>
</dbReference>
<feature type="transmembrane region" description="Helical" evidence="8">
    <location>
        <begin position="191"/>
        <end position="212"/>
    </location>
</feature>
<feature type="transmembrane region" description="Helical" evidence="8">
    <location>
        <begin position="414"/>
        <end position="435"/>
    </location>
</feature>
<gene>
    <name evidence="10" type="ORF">GQ43DRAFT_437573</name>
</gene>
<dbReference type="GO" id="GO:0016020">
    <property type="term" value="C:membrane"/>
    <property type="evidence" value="ECO:0007669"/>
    <property type="project" value="UniProtKB-SubCell"/>
</dbReference>
<comment type="caution">
    <text evidence="10">The sequence shown here is derived from an EMBL/GenBank/DDBJ whole genome shotgun (WGS) entry which is preliminary data.</text>
</comment>
<evidence type="ECO:0000259" key="9">
    <source>
        <dbReference type="Pfam" id="PF00324"/>
    </source>
</evidence>
<dbReference type="PIRSF" id="PIRSF006060">
    <property type="entry name" value="AA_transporter"/>
    <property type="match status" value="1"/>
</dbReference>
<evidence type="ECO:0000313" key="11">
    <source>
        <dbReference type="Proteomes" id="UP000799536"/>
    </source>
</evidence>
<feature type="transmembrane region" description="Helical" evidence="8">
    <location>
        <begin position="130"/>
        <end position="152"/>
    </location>
</feature>
<dbReference type="AlphaFoldDB" id="A0A9P4JV24"/>
<evidence type="ECO:0000256" key="5">
    <source>
        <dbReference type="ARBA" id="ARBA00022989"/>
    </source>
</evidence>
<dbReference type="PANTHER" id="PTHR43341">
    <property type="entry name" value="AMINO ACID PERMEASE"/>
    <property type="match status" value="1"/>
</dbReference>
<name>A0A9P4JV24_9PLEO</name>
<feature type="transmembrane region" description="Helical" evidence="8">
    <location>
        <begin position="283"/>
        <end position="304"/>
    </location>
</feature>
<evidence type="ECO:0000256" key="3">
    <source>
        <dbReference type="ARBA" id="ARBA00022692"/>
    </source>
</evidence>
<keyword evidence="11" id="KW-1185">Reference proteome</keyword>
<proteinExistence type="predicted"/>
<keyword evidence="2" id="KW-0813">Transport</keyword>
<evidence type="ECO:0000256" key="6">
    <source>
        <dbReference type="ARBA" id="ARBA00023136"/>
    </source>
</evidence>
<evidence type="ECO:0000313" key="10">
    <source>
        <dbReference type="EMBL" id="KAF2204881.1"/>
    </source>
</evidence>
<reference evidence="10" key="1">
    <citation type="journal article" date="2020" name="Stud. Mycol.">
        <title>101 Dothideomycetes genomes: a test case for predicting lifestyles and emergence of pathogens.</title>
        <authorList>
            <person name="Haridas S."/>
            <person name="Albert R."/>
            <person name="Binder M."/>
            <person name="Bloem J."/>
            <person name="Labutti K."/>
            <person name="Salamov A."/>
            <person name="Andreopoulos B."/>
            <person name="Baker S."/>
            <person name="Barry K."/>
            <person name="Bills G."/>
            <person name="Bluhm B."/>
            <person name="Cannon C."/>
            <person name="Castanera R."/>
            <person name="Culley D."/>
            <person name="Daum C."/>
            <person name="Ezra D."/>
            <person name="Gonzalez J."/>
            <person name="Henrissat B."/>
            <person name="Kuo A."/>
            <person name="Liang C."/>
            <person name="Lipzen A."/>
            <person name="Lutzoni F."/>
            <person name="Magnuson J."/>
            <person name="Mondo S."/>
            <person name="Nolan M."/>
            <person name="Ohm R."/>
            <person name="Pangilinan J."/>
            <person name="Park H.-J."/>
            <person name="Ramirez L."/>
            <person name="Alfaro M."/>
            <person name="Sun H."/>
            <person name="Tritt A."/>
            <person name="Yoshinaga Y."/>
            <person name="Zwiers L.-H."/>
            <person name="Turgeon B."/>
            <person name="Goodwin S."/>
            <person name="Spatafora J."/>
            <person name="Crous P."/>
            <person name="Grigoriev I."/>
        </authorList>
    </citation>
    <scope>NUCLEOTIDE SEQUENCE</scope>
    <source>
        <strain evidence="10">ATCC 74209</strain>
    </source>
</reference>
<dbReference type="InterPro" id="IPR004840">
    <property type="entry name" value="Amino_acid_permease_CS"/>
</dbReference>
<dbReference type="EMBL" id="ML993867">
    <property type="protein sequence ID" value="KAF2204881.1"/>
    <property type="molecule type" value="Genomic_DNA"/>
</dbReference>
<feature type="transmembrane region" description="Helical" evidence="8">
    <location>
        <begin position="82"/>
        <end position="109"/>
    </location>
</feature>
<protein>
    <recommendedName>
        <fullName evidence="9">Amino acid permease/ SLC12A domain-containing protein</fullName>
    </recommendedName>
</protein>
<feature type="transmembrane region" description="Helical" evidence="8">
    <location>
        <begin position="158"/>
        <end position="179"/>
    </location>
</feature>
<keyword evidence="3 8" id="KW-0812">Transmembrane</keyword>
<accession>A0A9P4JV24</accession>
<evidence type="ECO:0000256" key="2">
    <source>
        <dbReference type="ARBA" id="ARBA00022448"/>
    </source>
</evidence>
<dbReference type="Proteomes" id="UP000799536">
    <property type="component" value="Unassembled WGS sequence"/>
</dbReference>
<sequence>MASTGIDYVSNHFPQEKGVGAGKPNYDVETHRDSDSITSVHDSTHRKLKPRHIQLIGIGGTIGTALYVQIGKGLLNGGPASLFVAFTIWCSFILAVTLCIAEMVTYLPISSPFIRFAGRYVDDAFGVAAGWNFFVFEAMLVPFEIVACNVIIHYWSDAVPAGGIIAIILVLYAAINLLAVKWYGESEFWAALGKVLLIIGLIIFTFIIMLGGNPLHDRFGFRYWKSPGSFAELYRTGSLGRFLGFLQCLIQASFTIAGPDYVSMAAGEAENPRKVMPRAYNAVFYRLTAFFVLGSLCVGIIVPYDDAELTAAFRNSEPGASASPYVVAMNRLKISGLPHIVNAMVLTAAFSAGNSYVYCASRSLFGLALEGKAPKFLTRCTRNGVPIYCVLIVLAIALLSFLQLSENSAVVLQWFVNLVTASQLINYAVICWTFIRFKKACDAQGLDRNTLPYKGFWQPFAAWYGFTGTFVMAFVGGYTVFLDDNWDVPTFLFSYMMIFVFPVLYFGWKFIKKTKVKKPEEVDLYQDLEEIEEYTRNFVEQPDQSAYTRWMDKLFG</sequence>
<evidence type="ECO:0000256" key="4">
    <source>
        <dbReference type="ARBA" id="ARBA00022970"/>
    </source>
</evidence>
<feature type="domain" description="Amino acid permease/ SLC12A" evidence="9">
    <location>
        <begin position="52"/>
        <end position="517"/>
    </location>
</feature>
<comment type="subcellular location">
    <subcellularLocation>
        <location evidence="1">Membrane</location>
        <topology evidence="1">Multi-pass membrane protein</topology>
    </subcellularLocation>
</comment>
<keyword evidence="4" id="KW-0029">Amino-acid transport</keyword>
<keyword evidence="5 8" id="KW-1133">Transmembrane helix</keyword>